<keyword evidence="7" id="KW-1185">Reference proteome</keyword>
<evidence type="ECO:0000256" key="4">
    <source>
        <dbReference type="ARBA" id="ARBA00023136"/>
    </source>
</evidence>
<dbReference type="RefSeq" id="WP_040047893.1">
    <property type="nucleotide sequence ID" value="NZ_JWIR02000043.1"/>
</dbReference>
<accession>A0A0F5I178</accession>
<evidence type="ECO:0000313" key="6">
    <source>
        <dbReference type="EMBL" id="KKB39015.1"/>
    </source>
</evidence>
<gene>
    <name evidence="6" type="ORF">QY95_02455</name>
</gene>
<evidence type="ECO:0000256" key="1">
    <source>
        <dbReference type="ARBA" id="ARBA00004141"/>
    </source>
</evidence>
<sequence length="227" mass="23754">MSSVTLFSILLTVAVYWVSRRLAIRFPSPLLTPVFSSTVVIVFILLWSGITYEEYTPAKDIMTYLLGPATVALAVPLYHNLNILLKKAWPSLLGLVAGTAATIVSGVVLAKLFHFSEEMTGAVAVKSVTSPVAFDVANVIGGDPVLAAVFVIISGVFGAVAGPWVLTALRITDPFARGLSIGTTAHGVGTSQMVVEGEMQGAVSGAAMGAAAILVSIILPWLFPLIQ</sequence>
<feature type="transmembrane region" description="Helical" evidence="5">
    <location>
        <begin position="30"/>
        <end position="49"/>
    </location>
</feature>
<keyword evidence="2 5" id="KW-0812">Transmembrane</keyword>
<feature type="transmembrane region" description="Helical" evidence="5">
    <location>
        <begin position="61"/>
        <end position="79"/>
    </location>
</feature>
<name>A0A0F5I178_BACTR</name>
<proteinExistence type="predicted"/>
<comment type="caution">
    <text evidence="6">The sequence shown here is derived from an EMBL/GenBank/DDBJ whole genome shotgun (WGS) entry which is preliminary data.</text>
</comment>
<comment type="subcellular location">
    <subcellularLocation>
        <location evidence="1">Membrane</location>
        <topology evidence="1">Multi-pass membrane protein</topology>
    </subcellularLocation>
</comment>
<dbReference type="Pfam" id="PF04172">
    <property type="entry name" value="LrgB"/>
    <property type="match status" value="1"/>
</dbReference>
<dbReference type="InterPro" id="IPR007300">
    <property type="entry name" value="CidB/LrgB"/>
</dbReference>
<dbReference type="OrthoDB" id="9811701at2"/>
<feature type="transmembrane region" description="Helical" evidence="5">
    <location>
        <begin position="91"/>
        <end position="110"/>
    </location>
</feature>
<dbReference type="Proteomes" id="UP000031563">
    <property type="component" value="Unassembled WGS sequence"/>
</dbReference>
<protein>
    <submittedName>
        <fullName evidence="6">LrgA-associated membrane protein LrgB</fullName>
    </submittedName>
</protein>
<keyword evidence="3 5" id="KW-1133">Transmembrane helix</keyword>
<reference evidence="6" key="1">
    <citation type="submission" date="2015-02" db="EMBL/GenBank/DDBJ databases">
        <title>Genome Assembly of Bacillaceae bacterium MTCC 8252.</title>
        <authorList>
            <person name="Verma A."/>
            <person name="Khatri I."/>
            <person name="Mual P."/>
            <person name="Subramanian S."/>
            <person name="Krishnamurthi S."/>
        </authorList>
    </citation>
    <scope>NUCLEOTIDE SEQUENCE [LARGE SCALE GENOMIC DNA]</scope>
    <source>
        <strain evidence="6">MTCC 8252</strain>
    </source>
</reference>
<dbReference type="GO" id="GO:0016020">
    <property type="term" value="C:membrane"/>
    <property type="evidence" value="ECO:0007669"/>
    <property type="project" value="UniProtKB-SubCell"/>
</dbReference>
<evidence type="ECO:0000256" key="3">
    <source>
        <dbReference type="ARBA" id="ARBA00022989"/>
    </source>
</evidence>
<dbReference type="PANTHER" id="PTHR30249">
    <property type="entry name" value="PUTATIVE SEROTONIN TRANSPORTER"/>
    <property type="match status" value="1"/>
</dbReference>
<dbReference type="EMBL" id="JWIR02000043">
    <property type="protein sequence ID" value="KKB39015.1"/>
    <property type="molecule type" value="Genomic_DNA"/>
</dbReference>
<keyword evidence="4 5" id="KW-0472">Membrane</keyword>
<dbReference type="STRING" id="1221996.QY95_02455"/>
<dbReference type="AlphaFoldDB" id="A0A0F5I178"/>
<feature type="transmembrane region" description="Helical" evidence="5">
    <location>
        <begin position="202"/>
        <end position="223"/>
    </location>
</feature>
<dbReference type="PANTHER" id="PTHR30249:SF0">
    <property type="entry name" value="PLASTIDAL GLYCOLATE_GLYCERATE TRANSLOCATOR 1, CHLOROPLASTIC"/>
    <property type="match status" value="1"/>
</dbReference>
<evidence type="ECO:0000313" key="7">
    <source>
        <dbReference type="Proteomes" id="UP000031563"/>
    </source>
</evidence>
<organism evidence="6 7">
    <name type="scientific">Bacillus thermotolerans</name>
    <name type="common">Quasibacillus thermotolerans</name>
    <dbReference type="NCBI Taxonomy" id="1221996"/>
    <lineage>
        <taxon>Bacteria</taxon>
        <taxon>Bacillati</taxon>
        <taxon>Bacillota</taxon>
        <taxon>Bacilli</taxon>
        <taxon>Bacillales</taxon>
        <taxon>Bacillaceae</taxon>
        <taxon>Bacillus</taxon>
    </lineage>
</organism>
<evidence type="ECO:0000256" key="2">
    <source>
        <dbReference type="ARBA" id="ARBA00022692"/>
    </source>
</evidence>
<feature type="transmembrane region" description="Helical" evidence="5">
    <location>
        <begin position="145"/>
        <end position="166"/>
    </location>
</feature>
<evidence type="ECO:0000256" key="5">
    <source>
        <dbReference type="SAM" id="Phobius"/>
    </source>
</evidence>